<protein>
    <submittedName>
        <fullName evidence="3">Tripartite tricarboxylate transporter TctB family protein</fullName>
    </submittedName>
</protein>
<keyword evidence="1" id="KW-0472">Membrane</keyword>
<feature type="transmembrane region" description="Helical" evidence="1">
    <location>
        <begin position="42"/>
        <end position="60"/>
    </location>
</feature>
<sequence>MKKWSYIIACVTTIIGGTFIYLSKDFPQKAGNAPGPGLWPGLLGAVLIGLSLILVISTLTTKKTSMMENMVLLTVPIKRVYKLMGITIAFTVILYFFGFVIATLLFIPAVMYLLEVRSLKYMVTTSLLVTTFIYVVFVLILNIPLPKPIFFR</sequence>
<keyword evidence="4" id="KW-1185">Reference proteome</keyword>
<feature type="transmembrane region" description="Helical" evidence="1">
    <location>
        <begin position="126"/>
        <end position="145"/>
    </location>
</feature>
<keyword evidence="1" id="KW-0812">Transmembrane</keyword>
<dbReference type="InterPro" id="IPR009936">
    <property type="entry name" value="DUF1468"/>
</dbReference>
<organism evidence="3 4">
    <name type="scientific">Anaerovirgula multivorans</name>
    <dbReference type="NCBI Taxonomy" id="312168"/>
    <lineage>
        <taxon>Bacteria</taxon>
        <taxon>Bacillati</taxon>
        <taxon>Bacillota</taxon>
        <taxon>Clostridia</taxon>
        <taxon>Peptostreptococcales</taxon>
        <taxon>Natronincolaceae</taxon>
        <taxon>Anaerovirgula</taxon>
    </lineage>
</organism>
<dbReference type="EMBL" id="FZOJ01000002">
    <property type="protein sequence ID" value="SNS00238.1"/>
    <property type="molecule type" value="Genomic_DNA"/>
</dbReference>
<dbReference type="Proteomes" id="UP000198304">
    <property type="component" value="Unassembled WGS sequence"/>
</dbReference>
<feature type="domain" description="DUF1468" evidence="2">
    <location>
        <begin position="8"/>
        <end position="146"/>
    </location>
</feature>
<evidence type="ECO:0000313" key="4">
    <source>
        <dbReference type="Proteomes" id="UP000198304"/>
    </source>
</evidence>
<gene>
    <name evidence="3" type="ORF">SAMN05446037_1002330</name>
</gene>
<proteinExistence type="predicted"/>
<name>A0A239AZ46_9FIRM</name>
<dbReference type="AlphaFoldDB" id="A0A239AZ46"/>
<dbReference type="RefSeq" id="WP_176431174.1">
    <property type="nucleotide sequence ID" value="NZ_FZOJ01000002.1"/>
</dbReference>
<feature type="transmembrane region" description="Helical" evidence="1">
    <location>
        <begin position="81"/>
        <end position="114"/>
    </location>
</feature>
<evidence type="ECO:0000259" key="2">
    <source>
        <dbReference type="Pfam" id="PF07331"/>
    </source>
</evidence>
<dbReference type="Pfam" id="PF07331">
    <property type="entry name" value="TctB"/>
    <property type="match status" value="1"/>
</dbReference>
<reference evidence="3 4" key="1">
    <citation type="submission" date="2017-06" db="EMBL/GenBank/DDBJ databases">
        <authorList>
            <person name="Kim H.J."/>
            <person name="Triplett B.A."/>
        </authorList>
    </citation>
    <scope>NUCLEOTIDE SEQUENCE [LARGE SCALE GENOMIC DNA]</scope>
    <source>
        <strain evidence="3 4">SCA</strain>
    </source>
</reference>
<keyword evidence="1" id="KW-1133">Transmembrane helix</keyword>
<accession>A0A239AZ46</accession>
<evidence type="ECO:0000256" key="1">
    <source>
        <dbReference type="SAM" id="Phobius"/>
    </source>
</evidence>
<feature type="transmembrane region" description="Helical" evidence="1">
    <location>
        <begin position="5"/>
        <end position="22"/>
    </location>
</feature>
<evidence type="ECO:0000313" key="3">
    <source>
        <dbReference type="EMBL" id="SNS00238.1"/>
    </source>
</evidence>